<reference evidence="1 2" key="1">
    <citation type="journal article" date="2018" name="Mol. Biol. Evol.">
        <title>Broad Genomic Sampling Reveals a Smut Pathogenic Ancestry of the Fungal Clade Ustilaginomycotina.</title>
        <authorList>
            <person name="Kijpornyongpan T."/>
            <person name="Mondo S.J."/>
            <person name="Barry K."/>
            <person name="Sandor L."/>
            <person name="Lee J."/>
            <person name="Lipzen A."/>
            <person name="Pangilinan J."/>
            <person name="LaButti K."/>
            <person name="Hainaut M."/>
            <person name="Henrissat B."/>
            <person name="Grigoriev I.V."/>
            <person name="Spatafora J.W."/>
            <person name="Aime M.C."/>
        </authorList>
    </citation>
    <scope>NUCLEOTIDE SEQUENCE [LARGE SCALE GENOMIC DNA]</scope>
    <source>
        <strain evidence="1 2">SA 807</strain>
    </source>
</reference>
<keyword evidence="2" id="KW-1185">Reference proteome</keyword>
<dbReference type="EMBL" id="KZ819714">
    <property type="protein sequence ID" value="PWN53678.1"/>
    <property type="molecule type" value="Genomic_DNA"/>
</dbReference>
<evidence type="ECO:0000313" key="2">
    <source>
        <dbReference type="Proteomes" id="UP000245626"/>
    </source>
</evidence>
<sequence>MSRNPSSLSSPSPSAILLQRMLSLLPLVYPSMGLSLRSDPVTSSCLLARKENENQDEKTKNGKTEARHTSLVIRFRFPVLRFRSVWLIRALTREKGLDPC</sequence>
<accession>A0ACD0P695</accession>
<evidence type="ECO:0000313" key="1">
    <source>
        <dbReference type="EMBL" id="PWN53678.1"/>
    </source>
</evidence>
<dbReference type="Proteomes" id="UP000245626">
    <property type="component" value="Unassembled WGS sequence"/>
</dbReference>
<name>A0ACD0P695_9BASI</name>
<organism evidence="1 2">
    <name type="scientific">Violaceomyces palustris</name>
    <dbReference type="NCBI Taxonomy" id="1673888"/>
    <lineage>
        <taxon>Eukaryota</taxon>
        <taxon>Fungi</taxon>
        <taxon>Dikarya</taxon>
        <taxon>Basidiomycota</taxon>
        <taxon>Ustilaginomycotina</taxon>
        <taxon>Ustilaginomycetes</taxon>
        <taxon>Violaceomycetales</taxon>
        <taxon>Violaceomycetaceae</taxon>
        <taxon>Violaceomyces</taxon>
    </lineage>
</organism>
<proteinExistence type="predicted"/>
<protein>
    <submittedName>
        <fullName evidence="1">Uncharacterized protein</fullName>
    </submittedName>
</protein>
<gene>
    <name evidence="1" type="ORF">IE53DRAFT_125897</name>
</gene>